<protein>
    <submittedName>
        <fullName evidence="2">Uncharacterized protein</fullName>
    </submittedName>
</protein>
<accession>D7TJH4</accession>
<dbReference type="EMBL" id="FN595992">
    <property type="protein sequence ID" value="CBI30646.3"/>
    <property type="molecule type" value="Genomic_DNA"/>
</dbReference>
<dbReference type="PaxDb" id="29760-VIT_10s0003g00720.t01"/>
<dbReference type="AlphaFoldDB" id="D7TJH4"/>
<sequence length="72" mass="8279">MDIFCDTIQWYYIFQANSKSSRQSTSQSSQDRALKRQNSLDEGNGRKIEIQGINLHGMPSTHEVHLYNFSIG</sequence>
<evidence type="ECO:0000256" key="1">
    <source>
        <dbReference type="SAM" id="MobiDB-lite"/>
    </source>
</evidence>
<feature type="compositionally biased region" description="Low complexity" evidence="1">
    <location>
        <begin position="18"/>
        <end position="30"/>
    </location>
</feature>
<evidence type="ECO:0000313" key="3">
    <source>
        <dbReference type="Proteomes" id="UP000009183"/>
    </source>
</evidence>
<dbReference type="Proteomes" id="UP000009183">
    <property type="component" value="Chromosome 10"/>
</dbReference>
<gene>
    <name evidence="2" type="ordered locus">VIT_10s0003g00720</name>
</gene>
<proteinExistence type="predicted"/>
<name>D7TJH4_VITVI</name>
<organism evidence="2 3">
    <name type="scientific">Vitis vinifera</name>
    <name type="common">Grape</name>
    <dbReference type="NCBI Taxonomy" id="29760"/>
    <lineage>
        <taxon>Eukaryota</taxon>
        <taxon>Viridiplantae</taxon>
        <taxon>Streptophyta</taxon>
        <taxon>Embryophyta</taxon>
        <taxon>Tracheophyta</taxon>
        <taxon>Spermatophyta</taxon>
        <taxon>Magnoliopsida</taxon>
        <taxon>eudicotyledons</taxon>
        <taxon>Gunneridae</taxon>
        <taxon>Pentapetalae</taxon>
        <taxon>rosids</taxon>
        <taxon>Vitales</taxon>
        <taxon>Vitaceae</taxon>
        <taxon>Viteae</taxon>
        <taxon>Vitis</taxon>
    </lineage>
</organism>
<evidence type="ECO:0000313" key="2">
    <source>
        <dbReference type="EMBL" id="CBI30646.3"/>
    </source>
</evidence>
<feature type="region of interest" description="Disordered" evidence="1">
    <location>
        <begin position="18"/>
        <end position="45"/>
    </location>
</feature>
<dbReference type="InParanoid" id="D7TJH4"/>
<keyword evidence="3" id="KW-1185">Reference proteome</keyword>
<reference evidence="3" key="1">
    <citation type="journal article" date="2007" name="Nature">
        <title>The grapevine genome sequence suggests ancestral hexaploidization in major angiosperm phyla.</title>
        <authorList>
            <consortium name="The French-Italian Public Consortium for Grapevine Genome Characterization."/>
            <person name="Jaillon O."/>
            <person name="Aury J.-M."/>
            <person name="Noel B."/>
            <person name="Policriti A."/>
            <person name="Clepet C."/>
            <person name="Casagrande A."/>
            <person name="Choisne N."/>
            <person name="Aubourg S."/>
            <person name="Vitulo N."/>
            <person name="Jubin C."/>
            <person name="Vezzi A."/>
            <person name="Legeai F."/>
            <person name="Hugueney P."/>
            <person name="Dasilva C."/>
            <person name="Horner D."/>
            <person name="Mica E."/>
            <person name="Jublot D."/>
            <person name="Poulain J."/>
            <person name="Bruyere C."/>
            <person name="Billault A."/>
            <person name="Segurens B."/>
            <person name="Gouyvenoux M."/>
            <person name="Ugarte E."/>
            <person name="Cattonaro F."/>
            <person name="Anthouard V."/>
            <person name="Vico V."/>
            <person name="Del Fabbro C."/>
            <person name="Alaux M."/>
            <person name="Di Gaspero G."/>
            <person name="Dumas V."/>
            <person name="Felice N."/>
            <person name="Paillard S."/>
            <person name="Juman I."/>
            <person name="Moroldo M."/>
            <person name="Scalabrin S."/>
            <person name="Canaguier A."/>
            <person name="Le Clainche I."/>
            <person name="Malacrida G."/>
            <person name="Durand E."/>
            <person name="Pesole G."/>
            <person name="Laucou V."/>
            <person name="Chatelet P."/>
            <person name="Merdinoglu D."/>
            <person name="Delledonne M."/>
            <person name="Pezzotti M."/>
            <person name="Lecharny A."/>
            <person name="Scarpelli C."/>
            <person name="Artiguenave F."/>
            <person name="Pe M.E."/>
            <person name="Valle G."/>
            <person name="Morgante M."/>
            <person name="Caboche M."/>
            <person name="Adam-Blondon A.-F."/>
            <person name="Weissenbach J."/>
            <person name="Quetier F."/>
            <person name="Wincker P."/>
        </authorList>
    </citation>
    <scope>NUCLEOTIDE SEQUENCE [LARGE SCALE GENOMIC DNA]</scope>
    <source>
        <strain evidence="3">cv. Pinot noir / PN40024</strain>
    </source>
</reference>
<dbReference type="HOGENOM" id="CLU_2727368_0_0_1"/>